<keyword evidence="7" id="KW-1185">Reference proteome</keyword>
<dbReference type="PROSITE" id="PS00759">
    <property type="entry name" value="ARGE_DAPE_CPG2_2"/>
    <property type="match status" value="1"/>
</dbReference>
<proteinExistence type="predicted"/>
<feature type="domain" description="Peptidase M20 dimerisation" evidence="5">
    <location>
        <begin position="192"/>
        <end position="322"/>
    </location>
</feature>
<dbReference type="eggNOG" id="arCOG01107">
    <property type="taxonomic scope" value="Archaea"/>
</dbReference>
<dbReference type="Pfam" id="PF01546">
    <property type="entry name" value="Peptidase_M20"/>
    <property type="match status" value="1"/>
</dbReference>
<accession>A0A1I0N034</accession>
<comment type="cofactor">
    <cofactor evidence="1">
        <name>Zn(2+)</name>
        <dbReference type="ChEBI" id="CHEBI:29105"/>
    </cofactor>
</comment>
<gene>
    <name evidence="6" type="ORF">SAMN05216285_1185</name>
</gene>
<evidence type="ECO:0000313" key="6">
    <source>
        <dbReference type="EMBL" id="SEV94269.1"/>
    </source>
</evidence>
<dbReference type="InterPro" id="IPR002933">
    <property type="entry name" value="Peptidase_M20"/>
</dbReference>
<dbReference type="RefSeq" id="WP_049992000.1">
    <property type="nucleotide sequence ID" value="NZ_FOIS01000002.1"/>
</dbReference>
<dbReference type="InterPro" id="IPR001261">
    <property type="entry name" value="ArgE/DapE_CS"/>
</dbReference>
<dbReference type="Gene3D" id="3.40.630.10">
    <property type="entry name" value="Zn peptidases"/>
    <property type="match status" value="1"/>
</dbReference>
<dbReference type="Proteomes" id="UP000183275">
    <property type="component" value="Unassembled WGS sequence"/>
</dbReference>
<keyword evidence="3" id="KW-0378">Hydrolase</keyword>
<protein>
    <submittedName>
        <fullName evidence="6">Succinyl-diaminopimelate desuccinylase</fullName>
    </submittedName>
</protein>
<evidence type="ECO:0000259" key="5">
    <source>
        <dbReference type="Pfam" id="PF07687"/>
    </source>
</evidence>
<keyword evidence="2" id="KW-0479">Metal-binding</keyword>
<evidence type="ECO:0000256" key="4">
    <source>
        <dbReference type="ARBA" id="ARBA00022833"/>
    </source>
</evidence>
<reference evidence="7" key="1">
    <citation type="submission" date="2016-10" db="EMBL/GenBank/DDBJ databases">
        <authorList>
            <person name="Varghese N."/>
        </authorList>
    </citation>
    <scope>NUCLEOTIDE SEQUENCE [LARGE SCALE GENOMIC DNA]</scope>
    <source>
        <strain evidence="7">CGMCC 1.12284</strain>
    </source>
</reference>
<evidence type="ECO:0000256" key="3">
    <source>
        <dbReference type="ARBA" id="ARBA00022801"/>
    </source>
</evidence>
<dbReference type="SUPFAM" id="SSF55031">
    <property type="entry name" value="Bacterial exopeptidase dimerisation domain"/>
    <property type="match status" value="1"/>
</dbReference>
<dbReference type="OrthoDB" id="24854at2157"/>
<evidence type="ECO:0000313" key="7">
    <source>
        <dbReference type="Proteomes" id="UP000183275"/>
    </source>
</evidence>
<name>A0A1I0N034_9EURY</name>
<organism evidence="6 7">
    <name type="scientific">Natrinema salifodinae</name>
    <dbReference type="NCBI Taxonomy" id="1202768"/>
    <lineage>
        <taxon>Archaea</taxon>
        <taxon>Methanobacteriati</taxon>
        <taxon>Methanobacteriota</taxon>
        <taxon>Stenosarchaea group</taxon>
        <taxon>Halobacteria</taxon>
        <taxon>Halobacteriales</taxon>
        <taxon>Natrialbaceae</taxon>
        <taxon>Natrinema</taxon>
    </lineage>
</organism>
<dbReference type="SUPFAM" id="SSF53187">
    <property type="entry name" value="Zn-dependent exopeptidases"/>
    <property type="match status" value="1"/>
</dbReference>
<dbReference type="Pfam" id="PF07687">
    <property type="entry name" value="M20_dimer"/>
    <property type="match status" value="1"/>
</dbReference>
<dbReference type="EMBL" id="FOIS01000002">
    <property type="protein sequence ID" value="SEV94269.1"/>
    <property type="molecule type" value="Genomic_DNA"/>
</dbReference>
<dbReference type="PANTHER" id="PTHR43808:SF32">
    <property type="entry name" value="ARGE_DAPE-RELATED DEACYLASE"/>
    <property type="match status" value="1"/>
</dbReference>
<dbReference type="InterPro" id="IPR036264">
    <property type="entry name" value="Bact_exopeptidase_dim_dom"/>
</dbReference>
<dbReference type="STRING" id="1202768.SAMN05216285_1185"/>
<sequence>MDDERGAVGSVRTYLADNTRELLETTRRIVAADTRNPPGNTRELIERLTDEFESLGLDCERFAVDPMKPNVVATLPGASDFTLMYNGHVDTVPFDAAEWDYDPLGDVVGDRLYGRGTTDMKGAIGAMVQVARAYARTDTVPPVTLQFAFVSDEEVGGDVGLTARLKSDRLDPDACVIGEATGRRDVNSIAVGDRGYIWPSIEYEGRAAHGSRPMLGENAIDRLYEVVETCRRRLHGFDVPTEGIDDAILAESVEYYSHYLNENAAVDLFHSPTVNLGTLAGGDAVNTVPPSATAQLDIRVLPSVDPEAIVSRIRDCLDDRAAATLTNVRWTEGSYTDPESPIVRATTAVADDVLPTPVYRRFATGSGDAQVFREAGVPTVEFATGTGTAHAIDEYTTVDKLRQNAFAYARLPFELERELERRRDG</sequence>
<dbReference type="PANTHER" id="PTHR43808">
    <property type="entry name" value="ACETYLORNITHINE DEACETYLASE"/>
    <property type="match status" value="1"/>
</dbReference>
<evidence type="ECO:0000256" key="2">
    <source>
        <dbReference type="ARBA" id="ARBA00022723"/>
    </source>
</evidence>
<dbReference type="InterPro" id="IPR050072">
    <property type="entry name" value="Peptidase_M20A"/>
</dbReference>
<dbReference type="Gene3D" id="3.30.70.360">
    <property type="match status" value="1"/>
</dbReference>
<dbReference type="AlphaFoldDB" id="A0A1I0N034"/>
<evidence type="ECO:0000256" key="1">
    <source>
        <dbReference type="ARBA" id="ARBA00001947"/>
    </source>
</evidence>
<dbReference type="InterPro" id="IPR011650">
    <property type="entry name" value="Peptidase_M20_dimer"/>
</dbReference>
<dbReference type="GO" id="GO:0016787">
    <property type="term" value="F:hydrolase activity"/>
    <property type="evidence" value="ECO:0007669"/>
    <property type="project" value="UniProtKB-KW"/>
</dbReference>
<keyword evidence="4" id="KW-0862">Zinc</keyword>
<dbReference type="GO" id="GO:0046872">
    <property type="term" value="F:metal ion binding"/>
    <property type="evidence" value="ECO:0007669"/>
    <property type="project" value="UniProtKB-KW"/>
</dbReference>